<gene>
    <name evidence="1" type="ORF">ACFQNG_01065</name>
</gene>
<protein>
    <submittedName>
        <fullName evidence="1">Erythromycin esterase family protein</fullName>
    </submittedName>
</protein>
<organism evidence="1 2">
    <name type="scientific">Laceyella putida</name>
    <dbReference type="NCBI Taxonomy" id="110101"/>
    <lineage>
        <taxon>Bacteria</taxon>
        <taxon>Bacillati</taxon>
        <taxon>Bacillota</taxon>
        <taxon>Bacilli</taxon>
        <taxon>Bacillales</taxon>
        <taxon>Thermoactinomycetaceae</taxon>
        <taxon>Laceyella</taxon>
    </lineage>
</organism>
<comment type="caution">
    <text evidence="1">The sequence shown here is derived from an EMBL/GenBank/DDBJ whole genome shotgun (WGS) entry which is preliminary data.</text>
</comment>
<evidence type="ECO:0000313" key="1">
    <source>
        <dbReference type="EMBL" id="MFC7439756.1"/>
    </source>
</evidence>
<dbReference type="Gene3D" id="3.40.1660.10">
    <property type="entry name" value="EreA-like (biosynthetic domain)"/>
    <property type="match status" value="1"/>
</dbReference>
<keyword evidence="2" id="KW-1185">Reference proteome</keyword>
<accession>A0ABW2RFJ7</accession>
<reference evidence="2" key="1">
    <citation type="journal article" date="2019" name="Int. J. Syst. Evol. Microbiol.">
        <title>The Global Catalogue of Microorganisms (GCM) 10K type strain sequencing project: providing services to taxonomists for standard genome sequencing and annotation.</title>
        <authorList>
            <consortium name="The Broad Institute Genomics Platform"/>
            <consortium name="The Broad Institute Genome Sequencing Center for Infectious Disease"/>
            <person name="Wu L."/>
            <person name="Ma J."/>
        </authorList>
    </citation>
    <scope>NUCLEOTIDE SEQUENCE [LARGE SCALE GENOMIC DNA]</scope>
    <source>
        <strain evidence="2">CGMCC 1.12942</strain>
    </source>
</reference>
<dbReference type="SUPFAM" id="SSF159501">
    <property type="entry name" value="EreA/ChaN-like"/>
    <property type="match status" value="1"/>
</dbReference>
<name>A0ABW2RFJ7_9BACL</name>
<evidence type="ECO:0000313" key="2">
    <source>
        <dbReference type="Proteomes" id="UP001596500"/>
    </source>
</evidence>
<dbReference type="Pfam" id="PF05139">
    <property type="entry name" value="Erythro_esteras"/>
    <property type="match status" value="1"/>
</dbReference>
<dbReference type="Proteomes" id="UP001596500">
    <property type="component" value="Unassembled WGS sequence"/>
</dbReference>
<sequence>MLPNRGYSVGSYLRKFFESGYSSICLTFHHGLGLEPISPPSSEFAEAVLSKANLDTFLLDLHAEKPKSVQSWLRTPTKMRAIGPYYDPKKNPMGYSLIGSTSSFIYRRLHLPVGWYSNYIKNPP</sequence>
<dbReference type="EMBL" id="JBHTBW010000004">
    <property type="protein sequence ID" value="MFC7439756.1"/>
    <property type="molecule type" value="Genomic_DNA"/>
</dbReference>
<proteinExistence type="predicted"/>
<dbReference type="InterPro" id="IPR007815">
    <property type="entry name" value="Emycin_Estase"/>
</dbReference>
<dbReference type="RefSeq" id="WP_379862940.1">
    <property type="nucleotide sequence ID" value="NZ_JBHTBW010000004.1"/>
</dbReference>